<gene>
    <name evidence="2" type="ORF">BCB44BAC_01574</name>
</gene>
<evidence type="ECO:0000313" key="3">
    <source>
        <dbReference type="Proteomes" id="UP000242164"/>
    </source>
</evidence>
<keyword evidence="1" id="KW-0732">Signal</keyword>
<dbReference type="RefSeq" id="WP_087098389.1">
    <property type="nucleotide sequence ID" value="NZ_CP066179.1"/>
</dbReference>
<dbReference type="EMBL" id="FMIK01000021">
    <property type="protein sequence ID" value="SCL89633.1"/>
    <property type="molecule type" value="Genomic_DNA"/>
</dbReference>
<feature type="signal peptide" evidence="1">
    <location>
        <begin position="1"/>
        <end position="22"/>
    </location>
</feature>
<organism evidence="2 3">
    <name type="scientific">Bacillus cytotoxicus</name>
    <dbReference type="NCBI Taxonomy" id="580165"/>
    <lineage>
        <taxon>Bacteria</taxon>
        <taxon>Bacillati</taxon>
        <taxon>Bacillota</taxon>
        <taxon>Bacilli</taxon>
        <taxon>Bacillales</taxon>
        <taxon>Bacillaceae</taxon>
        <taxon>Bacillus</taxon>
        <taxon>Bacillus cereus group</taxon>
    </lineage>
</organism>
<evidence type="ECO:0008006" key="4">
    <source>
        <dbReference type="Google" id="ProtNLM"/>
    </source>
</evidence>
<accession>A0AAX2CFL2</accession>
<protein>
    <recommendedName>
        <fullName evidence="4">Group-specific protein</fullName>
    </recommendedName>
</protein>
<evidence type="ECO:0000313" key="2">
    <source>
        <dbReference type="EMBL" id="SCL89633.1"/>
    </source>
</evidence>
<comment type="caution">
    <text evidence="2">The sequence shown here is derived from an EMBL/GenBank/DDBJ whole genome shotgun (WGS) entry which is preliminary data.</text>
</comment>
<dbReference type="Proteomes" id="UP000242164">
    <property type="component" value="Unassembled WGS sequence"/>
</dbReference>
<proteinExistence type="predicted"/>
<sequence>MKRKIFFLLTLLCIVLPIQVSAFTFQELPVASKSKQWYIEIDKSYNSNKQAIQPKQGVYDTYSLFVKNIGKDVSNVSIEIVGNDPSAKTTFKPTVPHTNVSKSHTSFDYMVFPLYFTSHTFKVVMTWEEKEFTYNGHPESKSKKMKQTFIFTEE</sequence>
<reference evidence="2 3" key="1">
    <citation type="submission" date="2016-08" db="EMBL/GenBank/DDBJ databases">
        <authorList>
            <person name="Loux V."/>
            <person name="Rue O."/>
        </authorList>
    </citation>
    <scope>NUCLEOTIDE SEQUENCE [LARGE SCALE GENOMIC DNA]</scope>
    <source>
        <strain evidence="2 3">AFSSA_08CEB44bac</strain>
    </source>
</reference>
<feature type="chain" id="PRO_5043331882" description="Group-specific protein" evidence="1">
    <location>
        <begin position="23"/>
        <end position="154"/>
    </location>
</feature>
<dbReference type="AlphaFoldDB" id="A0AAX2CFL2"/>
<evidence type="ECO:0000256" key="1">
    <source>
        <dbReference type="SAM" id="SignalP"/>
    </source>
</evidence>
<name>A0AAX2CFL2_9BACI</name>